<keyword evidence="3" id="KW-0998">Cell outer membrane</keyword>
<comment type="subcellular location">
    <subcellularLocation>
        <location evidence="1">Cell outer membrane</location>
    </subcellularLocation>
</comment>
<dbReference type="GO" id="GO:0009279">
    <property type="term" value="C:cell outer membrane"/>
    <property type="evidence" value="ECO:0007669"/>
    <property type="project" value="UniProtKB-SubCell"/>
</dbReference>
<evidence type="ECO:0000259" key="6">
    <source>
        <dbReference type="PROSITE" id="PS51123"/>
    </source>
</evidence>
<evidence type="ECO:0000313" key="8">
    <source>
        <dbReference type="Proteomes" id="UP000234271"/>
    </source>
</evidence>
<evidence type="ECO:0000256" key="5">
    <source>
        <dbReference type="SAM" id="Coils"/>
    </source>
</evidence>
<dbReference type="Proteomes" id="UP000234271">
    <property type="component" value="Chromosome"/>
</dbReference>
<gene>
    <name evidence="7" type="ORF">BLE401_16375</name>
</gene>
<feature type="domain" description="OmpA-like" evidence="6">
    <location>
        <begin position="594"/>
        <end position="710"/>
    </location>
</feature>
<dbReference type="SUPFAM" id="SSF103088">
    <property type="entry name" value="OmpA-like"/>
    <property type="match status" value="1"/>
</dbReference>
<organism evidence="7 8">
    <name type="scientific">Beggiatoa leptomitoformis</name>
    <dbReference type="NCBI Taxonomy" id="288004"/>
    <lineage>
        <taxon>Bacteria</taxon>
        <taxon>Pseudomonadati</taxon>
        <taxon>Pseudomonadota</taxon>
        <taxon>Gammaproteobacteria</taxon>
        <taxon>Thiotrichales</taxon>
        <taxon>Thiotrichaceae</taxon>
        <taxon>Beggiatoa</taxon>
    </lineage>
</organism>
<evidence type="ECO:0000256" key="3">
    <source>
        <dbReference type="ARBA" id="ARBA00023237"/>
    </source>
</evidence>
<dbReference type="PANTHER" id="PTHR30329">
    <property type="entry name" value="STATOR ELEMENT OF FLAGELLAR MOTOR COMPLEX"/>
    <property type="match status" value="1"/>
</dbReference>
<dbReference type="EMBL" id="CP018889">
    <property type="protein sequence ID" value="AUI70117.1"/>
    <property type="molecule type" value="Genomic_DNA"/>
</dbReference>
<dbReference type="InterPro" id="IPR006664">
    <property type="entry name" value="OMP_bac"/>
</dbReference>
<dbReference type="PRINTS" id="PR01021">
    <property type="entry name" value="OMPADOMAIN"/>
</dbReference>
<dbReference type="PROSITE" id="PS51123">
    <property type="entry name" value="OMPA_2"/>
    <property type="match status" value="1"/>
</dbReference>
<dbReference type="CDD" id="cd07185">
    <property type="entry name" value="OmpA_C-like"/>
    <property type="match status" value="1"/>
</dbReference>
<dbReference type="OrthoDB" id="6195779at2"/>
<feature type="coiled-coil region" evidence="5">
    <location>
        <begin position="113"/>
        <end position="561"/>
    </location>
</feature>
<dbReference type="PANTHER" id="PTHR30329:SF21">
    <property type="entry name" value="LIPOPROTEIN YIAD-RELATED"/>
    <property type="match status" value="1"/>
</dbReference>
<accession>A0A2N9YHY4</accession>
<dbReference type="InterPro" id="IPR036737">
    <property type="entry name" value="OmpA-like_sf"/>
</dbReference>
<dbReference type="Pfam" id="PF00691">
    <property type="entry name" value="OmpA"/>
    <property type="match status" value="1"/>
</dbReference>
<evidence type="ECO:0000256" key="1">
    <source>
        <dbReference type="ARBA" id="ARBA00004442"/>
    </source>
</evidence>
<dbReference type="Gene3D" id="1.10.287.2610">
    <property type="match status" value="1"/>
</dbReference>
<reference evidence="8" key="1">
    <citation type="submission" date="2016-12" db="EMBL/GenBank/DDBJ databases">
        <title>Complete Genome Sequence of Beggiatoa leptomitiformis D-401.</title>
        <authorList>
            <person name="Fomenkov A."/>
            <person name="Vincze T."/>
            <person name="Grabovich M."/>
            <person name="Anton B.P."/>
            <person name="Dubinina G."/>
            <person name="Orlova M."/>
            <person name="Belousova E."/>
            <person name="Roberts R.J."/>
        </authorList>
    </citation>
    <scope>NUCLEOTIDE SEQUENCE [LARGE SCALE GENOMIC DNA]</scope>
    <source>
        <strain evidence="8">D-401</strain>
    </source>
</reference>
<sequence>MQIPRQAKLTLINGIIIGFAALTVSSGFADSIPILADAVATPNTATLPASTMSSTTNATDAEVTQETRLLLDRLRLADTETQATQQNVFLLQQAMEELRIQYEAELTETHNYVEEVKQALEKAQADLARTQSKAETLIADLQKNNLAEKSTHNRVMTQLQAEKQAIEKTLAETQQALEKVQTEYDALQTSVETLKTERQTAVTELETLRPQLTTAQTDLTTLQTEKQAINEQLTTIQTALDKKTAEYTQLQATATQLETDKQALTTQATEAQQTLHKTETDLADIRAQLAQATEEHKKALEAAQTQIKTLEASVAEAQKNLTAQTAELTTLQTTLAEKTDSLTNAEQTITTLKVEHEQQLEKLNQDAVTKLTETLDKMKAEYNATLQKKQDDLQTLEATFKDLQEKTYAVQATFVENVRAARDADIKNKQQTATLESQLEQAEQTQQKAEESILQLRQAIENLTAEKTEQAASADATISHAKENIDDLTQKLQQAETTLATNQQTQAKMRALETELSTQLETTRATVTELRATLEKTTAEASTAQAQVKTLETSLTAEQEKAVIAETRALKAETANTELLATMGQVTALGGVYTEKGILLILRDLPFASGQSALPDDLVLLDKVSELIKALPNRQVLIEGHTDSSGNPETNLTLSQQRAETVKTALIKRGVAENLLSSTGLGKENPIADNGTATGRKQNRRVEVTILPAK</sequence>
<proteinExistence type="predicted"/>
<dbReference type="AlphaFoldDB" id="A0A2N9YHY4"/>
<evidence type="ECO:0000256" key="4">
    <source>
        <dbReference type="PROSITE-ProRule" id="PRU00473"/>
    </source>
</evidence>
<dbReference type="InterPro" id="IPR006665">
    <property type="entry name" value="OmpA-like"/>
</dbReference>
<keyword evidence="8" id="KW-1185">Reference proteome</keyword>
<name>A0A2N9YHY4_9GAMM</name>
<dbReference type="SUPFAM" id="SSF90257">
    <property type="entry name" value="Myosin rod fragments"/>
    <property type="match status" value="1"/>
</dbReference>
<dbReference type="Gene3D" id="1.10.287.1490">
    <property type="match status" value="1"/>
</dbReference>
<dbReference type="InterPro" id="IPR050330">
    <property type="entry name" value="Bact_OuterMem_StrucFunc"/>
</dbReference>
<evidence type="ECO:0000313" key="7">
    <source>
        <dbReference type="EMBL" id="AUI70117.1"/>
    </source>
</evidence>
<keyword evidence="2 4" id="KW-0472">Membrane</keyword>
<dbReference type="RefSeq" id="WP_062151477.1">
    <property type="nucleotide sequence ID" value="NZ_CP012373.2"/>
</dbReference>
<evidence type="ECO:0000256" key="2">
    <source>
        <dbReference type="ARBA" id="ARBA00023136"/>
    </source>
</evidence>
<keyword evidence="5" id="KW-0175">Coiled coil</keyword>
<dbReference type="Gene3D" id="3.30.1330.60">
    <property type="entry name" value="OmpA-like domain"/>
    <property type="match status" value="1"/>
</dbReference>
<protein>
    <submittedName>
        <fullName evidence="7">OmpA family protein</fullName>
    </submittedName>
</protein>